<dbReference type="CDD" id="cd00143">
    <property type="entry name" value="PP2Cc"/>
    <property type="match status" value="1"/>
</dbReference>
<keyword evidence="1" id="KW-0472">Membrane</keyword>
<gene>
    <name evidence="3" type="ORF">PPOP_0511</name>
</gene>
<dbReference type="PROSITE" id="PS51746">
    <property type="entry name" value="PPM_2"/>
    <property type="match status" value="1"/>
</dbReference>
<sequence>MGIPIEFQEWMPYIIVLGAAVAILLLIGARRHLLAYAPADKLGVPIGNGQTIGAQDEQGDYFSSATTPYGTTAVVADGISGLAHGRLASTIAVTVFIREFLKLSNIRDIHDYFTKAAKISNSEILQQLRGAPGGTTLVAGVIAGDRLYWAAVGDSVIMVFRDGEFIWMNEEHALETVLKEHRLAGELTRGEVIDYPRRKRLINYLGYEHFARMEVGSEPFALRPGDRIILCSDGVYNTMTEVELEAILSQPIAPNDAAEEIIAAIEAKGLAKQDNATIVIVDHD</sequence>
<name>M9LFQ6_PAEPP</name>
<proteinExistence type="predicted"/>
<organism evidence="3 4">
    <name type="scientific">Paenibacillus popilliae ATCC 14706</name>
    <dbReference type="NCBI Taxonomy" id="1212764"/>
    <lineage>
        <taxon>Bacteria</taxon>
        <taxon>Bacillati</taxon>
        <taxon>Bacillota</taxon>
        <taxon>Bacilli</taxon>
        <taxon>Bacillales</taxon>
        <taxon>Paenibacillaceae</taxon>
        <taxon>Paenibacillus</taxon>
    </lineage>
</organism>
<keyword evidence="4" id="KW-1185">Reference proteome</keyword>
<dbReference type="RefSeq" id="WP_006284459.1">
    <property type="nucleotide sequence ID" value="NZ_BALG01000023.1"/>
</dbReference>
<evidence type="ECO:0000256" key="1">
    <source>
        <dbReference type="SAM" id="Phobius"/>
    </source>
</evidence>
<comment type="caution">
    <text evidence="3">The sequence shown here is derived from an EMBL/GenBank/DDBJ whole genome shotgun (WGS) entry which is preliminary data.</text>
</comment>
<dbReference type="InterPro" id="IPR036457">
    <property type="entry name" value="PPM-type-like_dom_sf"/>
</dbReference>
<dbReference type="AlphaFoldDB" id="M9LFQ6"/>
<keyword evidence="1" id="KW-1133">Transmembrane helix</keyword>
<dbReference type="Pfam" id="PF13672">
    <property type="entry name" value="PP2C_2"/>
    <property type="match status" value="1"/>
</dbReference>
<evidence type="ECO:0000313" key="4">
    <source>
        <dbReference type="Proteomes" id="UP000029453"/>
    </source>
</evidence>
<protein>
    <submittedName>
        <fullName evidence="3">Serine/threonine protein phosphatase</fullName>
    </submittedName>
</protein>
<dbReference type="SMART" id="SM00331">
    <property type="entry name" value="PP2C_SIG"/>
    <property type="match status" value="1"/>
</dbReference>
<evidence type="ECO:0000259" key="2">
    <source>
        <dbReference type="PROSITE" id="PS51746"/>
    </source>
</evidence>
<keyword evidence="1" id="KW-0812">Transmembrane</keyword>
<dbReference type="EMBL" id="BALG01000023">
    <property type="protein sequence ID" value="GAC41170.1"/>
    <property type="molecule type" value="Genomic_DNA"/>
</dbReference>
<feature type="transmembrane region" description="Helical" evidence="1">
    <location>
        <begin position="12"/>
        <end position="29"/>
    </location>
</feature>
<feature type="domain" description="PPM-type phosphatase" evidence="2">
    <location>
        <begin position="45"/>
        <end position="283"/>
    </location>
</feature>
<reference evidence="3 4" key="1">
    <citation type="submission" date="2012-10" db="EMBL/GenBank/DDBJ databases">
        <title>Draft Genome Sequence of Paenibacillus popilliae ATCC 14706T.</title>
        <authorList>
            <person name="Iiyama K."/>
            <person name="Mori K."/>
            <person name="Mon H."/>
            <person name="Chieda Y."/>
            <person name="Lee J.M."/>
            <person name="Kusakabe T."/>
            <person name="Tashiro K."/>
            <person name="Asano S."/>
            <person name="Yasunaga-Aoki C."/>
            <person name="Shimizu S."/>
        </authorList>
    </citation>
    <scope>NUCLEOTIDE SEQUENCE [LARGE SCALE GENOMIC DNA]</scope>
    <source>
        <strain evidence="3 4">ATCC 14706</strain>
    </source>
</reference>
<dbReference type="Proteomes" id="UP000029453">
    <property type="component" value="Unassembled WGS sequence"/>
</dbReference>
<dbReference type="SUPFAM" id="SSF81606">
    <property type="entry name" value="PP2C-like"/>
    <property type="match status" value="1"/>
</dbReference>
<accession>M9LFQ6</accession>
<dbReference type="SMART" id="SM00332">
    <property type="entry name" value="PP2Cc"/>
    <property type="match status" value="1"/>
</dbReference>
<dbReference type="OrthoDB" id="9801841at2"/>
<dbReference type="Gene3D" id="3.60.40.10">
    <property type="entry name" value="PPM-type phosphatase domain"/>
    <property type="match status" value="1"/>
</dbReference>
<evidence type="ECO:0000313" key="3">
    <source>
        <dbReference type="EMBL" id="GAC41170.1"/>
    </source>
</evidence>
<dbReference type="InterPro" id="IPR001932">
    <property type="entry name" value="PPM-type_phosphatase-like_dom"/>
</dbReference>